<dbReference type="Gene3D" id="3.40.390.80">
    <property type="entry name" value="Peptidase M60, enhancin-like domain 2"/>
    <property type="match status" value="1"/>
</dbReference>
<dbReference type="InterPro" id="IPR006311">
    <property type="entry name" value="TAT_signal"/>
</dbReference>
<dbReference type="EMBL" id="JAERRG010000035">
    <property type="protein sequence ID" value="MBL1119708.1"/>
    <property type="molecule type" value="Genomic_DNA"/>
</dbReference>
<dbReference type="SMART" id="SM01276">
    <property type="entry name" value="M60-like"/>
    <property type="match status" value="1"/>
</dbReference>
<dbReference type="Pfam" id="PF13402">
    <property type="entry name" value="Peptidase_M60"/>
    <property type="match status" value="1"/>
</dbReference>
<dbReference type="InterPro" id="IPR051244">
    <property type="entry name" value="TCAF"/>
</dbReference>
<dbReference type="Pfam" id="PF17291">
    <property type="entry name" value="M60-like_N"/>
    <property type="match status" value="1"/>
</dbReference>
<proteinExistence type="predicted"/>
<organism evidence="3 4">
    <name type="scientific">Streptomyces endocoffeicus</name>
    <dbReference type="NCBI Taxonomy" id="2898945"/>
    <lineage>
        <taxon>Bacteria</taxon>
        <taxon>Bacillati</taxon>
        <taxon>Actinomycetota</taxon>
        <taxon>Actinomycetes</taxon>
        <taxon>Kitasatosporales</taxon>
        <taxon>Streptomycetaceae</taxon>
        <taxon>Streptomyces</taxon>
    </lineage>
</organism>
<keyword evidence="4" id="KW-1185">Reference proteome</keyword>
<evidence type="ECO:0000259" key="2">
    <source>
        <dbReference type="PROSITE" id="PS51723"/>
    </source>
</evidence>
<keyword evidence="1" id="KW-0732">Signal</keyword>
<dbReference type="Gene3D" id="2.60.120.1250">
    <property type="entry name" value="Peptidase M60, enhancin-like domain 1"/>
    <property type="match status" value="1"/>
</dbReference>
<dbReference type="PROSITE" id="PS51723">
    <property type="entry name" value="PEPTIDASE_M60"/>
    <property type="match status" value="1"/>
</dbReference>
<feature type="domain" description="Peptidase M60" evidence="2">
    <location>
        <begin position="71"/>
        <end position="371"/>
    </location>
</feature>
<dbReference type="Proteomes" id="UP000621510">
    <property type="component" value="Unassembled WGS sequence"/>
</dbReference>
<gene>
    <name evidence="3" type="ORF">JK364_46445</name>
</gene>
<feature type="chain" id="PRO_5046149982" description="Peptidase M60 domain-containing protein" evidence="1">
    <location>
        <begin position="44"/>
        <end position="448"/>
    </location>
</feature>
<dbReference type="Gene3D" id="1.10.390.30">
    <property type="entry name" value="Peptidase M60, enhancin-like domain 3"/>
    <property type="match status" value="1"/>
</dbReference>
<sequence>MRTPASPSRRTVLATATATATATAAATGAALAVGGLGAGTAHAADDVTVPLVARPSAEAERLRLGTALRSSEFQTTGRYVPPATALRFDVLPYDDVVPTLWIGQWDYYGTVTAPRSYQLKPGANTVTDPHGGPVYFTLEGGGQHAAVRFKSGSAPMPVFTLGSTTEADYQNQLDTYTDVPVVELHGPRSIVTLTRDGALLYRDEDHAALLQLLEQIIQAESDISGLDGSKPVHRPKAGGYHFTEVSVVPSGVGAYATHGYNGFPRAYLDRLTTVERLRTRGWGLYHELGHLHQQFAYKPPGLTEVTVNIYSLAVQRALGQPSNLLTVDPKTGLNYFQSARAKFGTAGLTYERSFGAYEKLVPLRQLELAFGDDFWPRMHKLVREENPQSAETAKRYRALATYASRVAEHDLTDFSVTTWAFPIDAEGRAEMAALHLPKPSIDPATLTD</sequence>
<dbReference type="PROSITE" id="PS51318">
    <property type="entry name" value="TAT"/>
    <property type="match status" value="1"/>
</dbReference>
<accession>A0ABS1Q4U6</accession>
<dbReference type="InterPro" id="IPR042279">
    <property type="entry name" value="Pep_M60_3"/>
</dbReference>
<feature type="signal peptide" evidence="1">
    <location>
        <begin position="1"/>
        <end position="43"/>
    </location>
</feature>
<dbReference type="InterPro" id="IPR035423">
    <property type="entry name" value="M60-like_N"/>
</dbReference>
<name>A0ABS1Q4U6_9ACTN</name>
<evidence type="ECO:0000256" key="1">
    <source>
        <dbReference type="SAM" id="SignalP"/>
    </source>
</evidence>
<evidence type="ECO:0000313" key="3">
    <source>
        <dbReference type="EMBL" id="MBL1119708.1"/>
    </source>
</evidence>
<dbReference type="RefSeq" id="WP_201857477.1">
    <property type="nucleotide sequence ID" value="NZ_JAERRG010000035.1"/>
</dbReference>
<comment type="caution">
    <text evidence="3">The sequence shown here is derived from an EMBL/GenBank/DDBJ whole genome shotgun (WGS) entry which is preliminary data.</text>
</comment>
<evidence type="ECO:0000313" key="4">
    <source>
        <dbReference type="Proteomes" id="UP000621510"/>
    </source>
</evidence>
<dbReference type="PANTHER" id="PTHR15730">
    <property type="entry name" value="EXPERIMENTAL AUTOIMMUNE PROSTATITIS ANTIGEN 2-RELATED"/>
    <property type="match status" value="1"/>
</dbReference>
<dbReference type="InterPro" id="IPR031161">
    <property type="entry name" value="Peptidase_M60_dom"/>
</dbReference>
<dbReference type="PANTHER" id="PTHR15730:SF5">
    <property type="entry name" value="SI:CH211-210B2.2-RELATED"/>
    <property type="match status" value="1"/>
</dbReference>
<protein>
    <recommendedName>
        <fullName evidence="2">Peptidase M60 domain-containing protein</fullName>
    </recommendedName>
</protein>
<reference evidence="3 4" key="1">
    <citation type="submission" date="2021-01" db="EMBL/GenBank/DDBJ databases">
        <title>WGS of actinomycetes isolated from Thailand.</title>
        <authorList>
            <person name="Thawai C."/>
        </authorList>
    </citation>
    <scope>NUCLEOTIDE SEQUENCE [LARGE SCALE GENOMIC DNA]</scope>
    <source>
        <strain evidence="3 4">CA3R110</strain>
    </source>
</reference>